<accession>A0A7K4HLK7</accession>
<keyword evidence="4 6" id="KW-1133">Transmembrane helix</keyword>
<evidence type="ECO:0000256" key="6">
    <source>
        <dbReference type="SAM" id="Phobius"/>
    </source>
</evidence>
<evidence type="ECO:0000313" key="7">
    <source>
        <dbReference type="EMBL" id="NVO66155.1"/>
    </source>
</evidence>
<dbReference type="PANTHER" id="PTHR21716:SF4">
    <property type="entry name" value="TRANSMEMBRANE PROTEIN 245"/>
    <property type="match status" value="1"/>
</dbReference>
<proteinExistence type="inferred from homology"/>
<gene>
    <name evidence="7" type="ORF">HWN36_02245</name>
</gene>
<dbReference type="RefSeq" id="WP_176787842.1">
    <property type="nucleotide sequence ID" value="NZ_JABXWR010000001.1"/>
</dbReference>
<protein>
    <submittedName>
        <fullName evidence="7">AI-2E family transporter</fullName>
    </submittedName>
</protein>
<comment type="caution">
    <text evidence="7">The sequence shown here is derived from an EMBL/GenBank/DDBJ whole genome shotgun (WGS) entry which is preliminary data.</text>
</comment>
<dbReference type="GO" id="GO:0016020">
    <property type="term" value="C:membrane"/>
    <property type="evidence" value="ECO:0007669"/>
    <property type="project" value="UniProtKB-SubCell"/>
</dbReference>
<evidence type="ECO:0000256" key="1">
    <source>
        <dbReference type="ARBA" id="ARBA00004141"/>
    </source>
</evidence>
<organism evidence="7 8">
    <name type="scientific">Methanofollis tationis</name>
    <dbReference type="NCBI Taxonomy" id="81417"/>
    <lineage>
        <taxon>Archaea</taxon>
        <taxon>Methanobacteriati</taxon>
        <taxon>Methanobacteriota</taxon>
        <taxon>Stenosarchaea group</taxon>
        <taxon>Methanomicrobia</taxon>
        <taxon>Methanomicrobiales</taxon>
        <taxon>Methanomicrobiaceae</taxon>
        <taxon>Methanofollis</taxon>
    </lineage>
</organism>
<feature type="transmembrane region" description="Helical" evidence="6">
    <location>
        <begin position="14"/>
        <end position="47"/>
    </location>
</feature>
<keyword evidence="8" id="KW-1185">Reference proteome</keyword>
<sequence length="341" mass="36859">MAHDLSLPDRLTVLLVLGILAAAAIAFWNLLWVVVLSASLAIVIMPVKHYLGRSMREGTAAMLTTVLVFFAVVFSVGFTIAVLAQNADYLAQIVQGILAWIESVEIGGAEAGIASTDLAAWTDEQIASFGDWATGLASQVPMLIIDLIVFFLSLYMFIYQGDALAAEVTAALPSRLRAAVERLTRTSVDTLYALYIVHVATSVVTFVLAIPFFYVLGYDHIVFYALMAAIFQLIPIIGPSVIMLFLGVYSLSLGDIRGGLLVAFVGYPIVCALPDIYFRPMMMGRRASIHPVIMWIGFFGGLAVMGIVGFVLGPLFLALAITGYHILLEELKEVKEAAQGT</sequence>
<dbReference type="OrthoDB" id="137390at2157"/>
<dbReference type="InterPro" id="IPR002549">
    <property type="entry name" value="AI-2E-like"/>
</dbReference>
<feature type="transmembrane region" description="Helical" evidence="6">
    <location>
        <begin position="221"/>
        <end position="246"/>
    </location>
</feature>
<dbReference type="PANTHER" id="PTHR21716">
    <property type="entry name" value="TRANSMEMBRANE PROTEIN"/>
    <property type="match status" value="1"/>
</dbReference>
<feature type="transmembrane region" description="Helical" evidence="6">
    <location>
        <begin position="59"/>
        <end position="84"/>
    </location>
</feature>
<feature type="transmembrane region" description="Helical" evidence="6">
    <location>
        <begin position="258"/>
        <end position="278"/>
    </location>
</feature>
<keyword evidence="5 6" id="KW-0472">Membrane</keyword>
<feature type="transmembrane region" description="Helical" evidence="6">
    <location>
        <begin position="192"/>
        <end position="215"/>
    </location>
</feature>
<comment type="subcellular location">
    <subcellularLocation>
        <location evidence="1">Membrane</location>
        <topology evidence="1">Multi-pass membrane protein</topology>
    </subcellularLocation>
</comment>
<dbReference type="Proteomes" id="UP000570823">
    <property type="component" value="Unassembled WGS sequence"/>
</dbReference>
<feature type="transmembrane region" description="Helical" evidence="6">
    <location>
        <begin position="298"/>
        <end position="327"/>
    </location>
</feature>
<dbReference type="Pfam" id="PF01594">
    <property type="entry name" value="AI-2E_transport"/>
    <property type="match status" value="1"/>
</dbReference>
<dbReference type="AlphaFoldDB" id="A0A7K4HLK7"/>
<evidence type="ECO:0000313" key="8">
    <source>
        <dbReference type="Proteomes" id="UP000570823"/>
    </source>
</evidence>
<feature type="transmembrane region" description="Helical" evidence="6">
    <location>
        <begin position="140"/>
        <end position="158"/>
    </location>
</feature>
<evidence type="ECO:0000256" key="4">
    <source>
        <dbReference type="ARBA" id="ARBA00022989"/>
    </source>
</evidence>
<name>A0A7K4HLK7_9EURY</name>
<evidence type="ECO:0000256" key="3">
    <source>
        <dbReference type="ARBA" id="ARBA00022692"/>
    </source>
</evidence>
<dbReference type="EMBL" id="JABXWR010000001">
    <property type="protein sequence ID" value="NVO66155.1"/>
    <property type="molecule type" value="Genomic_DNA"/>
</dbReference>
<comment type="similarity">
    <text evidence="2">Belongs to the autoinducer-2 exporter (AI-2E) (TC 2.A.86) family.</text>
</comment>
<reference evidence="7 8" key="1">
    <citation type="submission" date="2020-06" db="EMBL/GenBank/DDBJ databases">
        <title>Methanofollis fontis sp. nov., a methanogen isolated from marine sediments near a cold seep at Four-Way Closure Ridge offshore southwestern Taiwan.</title>
        <authorList>
            <person name="Chen S.-C."/>
            <person name="Teng N.-H."/>
            <person name="Lin Y.-S."/>
            <person name="Lai M.-C."/>
            <person name="Chen H.-H."/>
            <person name="Wang C.-C."/>
        </authorList>
    </citation>
    <scope>NUCLEOTIDE SEQUENCE [LARGE SCALE GENOMIC DNA]</scope>
    <source>
        <strain evidence="7 8">DSM 2702</strain>
    </source>
</reference>
<evidence type="ECO:0000256" key="5">
    <source>
        <dbReference type="ARBA" id="ARBA00023136"/>
    </source>
</evidence>
<evidence type="ECO:0000256" key="2">
    <source>
        <dbReference type="ARBA" id="ARBA00009773"/>
    </source>
</evidence>
<keyword evidence="3 6" id="KW-0812">Transmembrane</keyword>